<keyword evidence="6" id="KW-1185">Reference proteome</keyword>
<dbReference type="GO" id="GO:0000160">
    <property type="term" value="P:phosphorelay signal transduction system"/>
    <property type="evidence" value="ECO:0007669"/>
    <property type="project" value="InterPro"/>
</dbReference>
<evidence type="ECO:0000313" key="4">
    <source>
        <dbReference type="EMBL" id="GHE04822.1"/>
    </source>
</evidence>
<dbReference type="AlphaFoldDB" id="A0AAN4UTV2"/>
<dbReference type="InterPro" id="IPR050595">
    <property type="entry name" value="Bact_response_regulator"/>
</dbReference>
<dbReference type="Gene3D" id="3.40.50.2300">
    <property type="match status" value="1"/>
</dbReference>
<gene>
    <name evidence="4" type="ORF">GCM10008024_33390</name>
    <name evidence="5" type="ORF">SAMN05444006_11939</name>
</gene>
<organism evidence="4 7">
    <name type="scientific">Allgaiera indica</name>
    <dbReference type="NCBI Taxonomy" id="765699"/>
    <lineage>
        <taxon>Bacteria</taxon>
        <taxon>Pseudomonadati</taxon>
        <taxon>Pseudomonadota</taxon>
        <taxon>Alphaproteobacteria</taxon>
        <taxon>Rhodobacterales</taxon>
        <taxon>Paracoccaceae</taxon>
        <taxon>Allgaiera</taxon>
    </lineage>
</organism>
<reference evidence="4" key="3">
    <citation type="submission" date="2023-06" db="EMBL/GenBank/DDBJ databases">
        <authorList>
            <person name="Sun Q."/>
            <person name="Zhou Y."/>
        </authorList>
    </citation>
    <scope>NUCLEOTIDE SEQUENCE</scope>
    <source>
        <strain evidence="4">CGMCC 1.10859</strain>
    </source>
</reference>
<protein>
    <submittedName>
        <fullName evidence="5">Response regulator receiver domain-containing protein</fullName>
    </submittedName>
</protein>
<evidence type="ECO:0000256" key="2">
    <source>
        <dbReference type="PROSITE-ProRule" id="PRU00169"/>
    </source>
</evidence>
<dbReference type="Proteomes" id="UP000634647">
    <property type="component" value="Unassembled WGS sequence"/>
</dbReference>
<dbReference type="Proteomes" id="UP000199541">
    <property type="component" value="Unassembled WGS sequence"/>
</dbReference>
<name>A0AAN4UTV2_9RHOB</name>
<dbReference type="Pfam" id="PF00072">
    <property type="entry name" value="Response_reg"/>
    <property type="match status" value="1"/>
</dbReference>
<dbReference type="EMBL" id="BNAB01000019">
    <property type="protein sequence ID" value="GHE04822.1"/>
    <property type="molecule type" value="Genomic_DNA"/>
</dbReference>
<evidence type="ECO:0000313" key="7">
    <source>
        <dbReference type="Proteomes" id="UP000634647"/>
    </source>
</evidence>
<reference evidence="5 6" key="2">
    <citation type="submission" date="2016-10" db="EMBL/GenBank/DDBJ databases">
        <authorList>
            <person name="Varghese N."/>
            <person name="Submissions S."/>
        </authorList>
    </citation>
    <scope>NUCLEOTIDE SEQUENCE [LARGE SCALE GENOMIC DNA]</scope>
    <source>
        <strain evidence="5 6">DSM 24802</strain>
    </source>
</reference>
<dbReference type="PROSITE" id="PS50110">
    <property type="entry name" value="RESPONSE_REGULATORY"/>
    <property type="match status" value="1"/>
</dbReference>
<dbReference type="InterPro" id="IPR011006">
    <property type="entry name" value="CheY-like_superfamily"/>
</dbReference>
<dbReference type="SUPFAM" id="SSF52172">
    <property type="entry name" value="CheY-like"/>
    <property type="match status" value="1"/>
</dbReference>
<sequence>MKILAVDDDPFFLEILEAMLDTGGFNDVTSAVSAQQAAQIVSSAAQPFDCAFIDLRMPEIEGDYLCRWLRRLPEYHDASIVMLTASGKKEDVQRAFMSGASDYITKPVDATELLSRARQIALAGGGSGARSGAMADGAGAADQRAPTYFDPIQIEGVKRSVKLDALANYVAQLSRSSENKLSVVTFHMREGAELHRRCSPEAFTRVLAATARAILAHARLPHPFIAYCGSGVFLIVSDAAAISTEQRDAIETAINAELSAQALADDAGRAIDVTVMMMESHRLGGRNEQQNVTAMYRAIENAEQETLSIRLGLVSG</sequence>
<dbReference type="SMART" id="SM00448">
    <property type="entry name" value="REC"/>
    <property type="match status" value="1"/>
</dbReference>
<dbReference type="EMBL" id="FNOB01000019">
    <property type="protein sequence ID" value="SDX53543.1"/>
    <property type="molecule type" value="Genomic_DNA"/>
</dbReference>
<feature type="domain" description="Response regulatory" evidence="3">
    <location>
        <begin position="2"/>
        <end position="121"/>
    </location>
</feature>
<dbReference type="InterPro" id="IPR001789">
    <property type="entry name" value="Sig_transdc_resp-reg_receiver"/>
</dbReference>
<keyword evidence="1 2" id="KW-0597">Phosphoprotein</keyword>
<proteinExistence type="predicted"/>
<evidence type="ECO:0000256" key="1">
    <source>
        <dbReference type="ARBA" id="ARBA00022553"/>
    </source>
</evidence>
<evidence type="ECO:0000259" key="3">
    <source>
        <dbReference type="PROSITE" id="PS50110"/>
    </source>
</evidence>
<dbReference type="PANTHER" id="PTHR44591">
    <property type="entry name" value="STRESS RESPONSE REGULATOR PROTEIN 1"/>
    <property type="match status" value="1"/>
</dbReference>
<evidence type="ECO:0000313" key="6">
    <source>
        <dbReference type="Proteomes" id="UP000199541"/>
    </source>
</evidence>
<comment type="caution">
    <text evidence="4">The sequence shown here is derived from an EMBL/GenBank/DDBJ whole genome shotgun (WGS) entry which is preliminary data.</text>
</comment>
<accession>A0AAN4UTV2</accession>
<dbReference type="PANTHER" id="PTHR44591:SF3">
    <property type="entry name" value="RESPONSE REGULATORY DOMAIN-CONTAINING PROTEIN"/>
    <property type="match status" value="1"/>
</dbReference>
<feature type="modified residue" description="4-aspartylphosphate" evidence="2">
    <location>
        <position position="54"/>
    </location>
</feature>
<reference evidence="4" key="1">
    <citation type="journal article" date="2014" name="Int. J. Syst. Evol. Microbiol.">
        <title>Complete genome sequence of Corynebacterium casei LMG S-19264T (=DSM 44701T), isolated from a smear-ripened cheese.</title>
        <authorList>
            <consortium name="US DOE Joint Genome Institute (JGI-PGF)"/>
            <person name="Walter F."/>
            <person name="Albersmeier A."/>
            <person name="Kalinowski J."/>
            <person name="Ruckert C."/>
        </authorList>
    </citation>
    <scope>NUCLEOTIDE SEQUENCE</scope>
    <source>
        <strain evidence="4">CGMCC 1.10859</strain>
    </source>
</reference>
<evidence type="ECO:0000313" key="5">
    <source>
        <dbReference type="EMBL" id="SDX53543.1"/>
    </source>
</evidence>